<dbReference type="GO" id="GO:0003887">
    <property type="term" value="F:DNA-directed DNA polymerase activity"/>
    <property type="evidence" value="ECO:0007669"/>
    <property type="project" value="TreeGrafter"/>
</dbReference>
<evidence type="ECO:0000256" key="1">
    <source>
        <dbReference type="SAM" id="MobiDB-lite"/>
    </source>
</evidence>
<reference evidence="2 3" key="1">
    <citation type="submission" date="2017-03" db="EMBL/GenBank/DDBJ databases">
        <title>Genomes of endolithic fungi from Antarctica.</title>
        <authorList>
            <person name="Coleine C."/>
            <person name="Masonjones S."/>
            <person name="Stajich J.E."/>
        </authorList>
    </citation>
    <scope>NUCLEOTIDE SEQUENCE [LARGE SCALE GENOMIC DNA]</scope>
    <source>
        <strain evidence="2 3">CCFEE 5184</strain>
    </source>
</reference>
<gene>
    <name evidence="2" type="ORF">B0A55_11629</name>
</gene>
<dbReference type="Pfam" id="PF04081">
    <property type="entry name" value="DNA_pol_delta_4"/>
    <property type="match status" value="1"/>
</dbReference>
<evidence type="ECO:0008006" key="4">
    <source>
        <dbReference type="Google" id="ProtNLM"/>
    </source>
</evidence>
<feature type="region of interest" description="Disordered" evidence="1">
    <location>
        <begin position="1"/>
        <end position="52"/>
    </location>
</feature>
<dbReference type="PANTHER" id="PTHR14303">
    <property type="entry name" value="DNA POLYMERASE DELTA SUBUNIT 4"/>
    <property type="match status" value="1"/>
</dbReference>
<name>A0A4U0W8Z8_9PEZI</name>
<dbReference type="InterPro" id="IPR007218">
    <property type="entry name" value="DNA_pol_delta_4"/>
</dbReference>
<accession>A0A4U0W8Z8</accession>
<dbReference type="AlphaFoldDB" id="A0A4U0W8Z8"/>
<dbReference type="GO" id="GO:0000731">
    <property type="term" value="P:DNA synthesis involved in DNA repair"/>
    <property type="evidence" value="ECO:0007669"/>
    <property type="project" value="InterPro"/>
</dbReference>
<feature type="compositionally biased region" description="Polar residues" evidence="1">
    <location>
        <begin position="17"/>
        <end position="26"/>
    </location>
</feature>
<evidence type="ECO:0000313" key="2">
    <source>
        <dbReference type="EMBL" id="TKA58633.1"/>
    </source>
</evidence>
<protein>
    <recommendedName>
        <fullName evidence="4">DNA polymerase delta subunit 4</fullName>
    </recommendedName>
</protein>
<evidence type="ECO:0000313" key="3">
    <source>
        <dbReference type="Proteomes" id="UP000309340"/>
    </source>
</evidence>
<organism evidence="2 3">
    <name type="scientific">Friedmanniomyces simplex</name>
    <dbReference type="NCBI Taxonomy" id="329884"/>
    <lineage>
        <taxon>Eukaryota</taxon>
        <taxon>Fungi</taxon>
        <taxon>Dikarya</taxon>
        <taxon>Ascomycota</taxon>
        <taxon>Pezizomycotina</taxon>
        <taxon>Dothideomycetes</taxon>
        <taxon>Dothideomycetidae</taxon>
        <taxon>Mycosphaerellales</taxon>
        <taxon>Teratosphaeriaceae</taxon>
        <taxon>Friedmanniomyces</taxon>
    </lineage>
</organism>
<dbReference type="GO" id="GO:0043625">
    <property type="term" value="C:delta DNA polymerase complex"/>
    <property type="evidence" value="ECO:0007669"/>
    <property type="project" value="TreeGrafter"/>
</dbReference>
<sequence>MPPKRKSTGPRAVAPTRTPSNSQATLSFHGKQNKVTKPGVVAASTKSSKKDPAVLEEVARADTKSEGTPEIEEPTKAEAAIAQQAKGEEAETLRAEPVQHYGAEEIGVLGGRAQESEVGATGGKGAAGWVSDEEAQARSVTETQIKRYWRAKESERLAPRVHQEGLTVFEKVLREWDMSGQYGPCIGIARLKRWKRANLLGLKPPVEVLAVVLKEMEAGNAKAQRAHVDELMSSRFVET</sequence>
<keyword evidence="3" id="KW-1185">Reference proteome</keyword>
<dbReference type="STRING" id="329884.A0A4U0W8Z8"/>
<dbReference type="GO" id="GO:0006261">
    <property type="term" value="P:DNA-templated DNA replication"/>
    <property type="evidence" value="ECO:0007669"/>
    <property type="project" value="TreeGrafter"/>
</dbReference>
<dbReference type="EMBL" id="NAJQ01001465">
    <property type="protein sequence ID" value="TKA58633.1"/>
    <property type="molecule type" value="Genomic_DNA"/>
</dbReference>
<proteinExistence type="predicted"/>
<comment type="caution">
    <text evidence="2">The sequence shown here is derived from an EMBL/GenBank/DDBJ whole genome shotgun (WGS) entry which is preliminary data.</text>
</comment>
<dbReference type="Proteomes" id="UP000309340">
    <property type="component" value="Unassembled WGS sequence"/>
</dbReference>
<dbReference type="PANTHER" id="PTHR14303:SF0">
    <property type="entry name" value="DNA POLYMERASE DELTA SUBUNIT 4"/>
    <property type="match status" value="1"/>
</dbReference>
<dbReference type="OrthoDB" id="337486at2759"/>